<proteinExistence type="predicted"/>
<protein>
    <submittedName>
        <fullName evidence="1">Uncharacterized protein</fullName>
    </submittedName>
</protein>
<dbReference type="EMBL" id="QYBA01000023">
    <property type="protein sequence ID" value="TKY92407.1"/>
    <property type="molecule type" value="Genomic_DNA"/>
</dbReference>
<name>A0AC61SCX4_9EURY</name>
<accession>A0AC61SCX4</accession>
<sequence length="180" mass="20977">MISENRDILLERLEQQLATKENDINELRISLKDSIIDELRDGMKEDLDFDKRISYLERKIKETNLAYDGVMKELLDQKTVIRDLKNKYLKTDNDMTPTSTEKTSMEEKTQNKEPPFIIANSDEGKIPTDYRNKNRSKINADRNDTGDIIIAEHPESKPGKKSKVIVEAREDEDVVIEYRT</sequence>
<organism evidence="1 2">
    <name type="scientific">Candidatus Methanomarinus sp</name>
    <dbReference type="NCBI Taxonomy" id="3386244"/>
    <lineage>
        <taxon>Archaea</taxon>
        <taxon>Methanobacteriati</taxon>
        <taxon>Methanobacteriota</taxon>
        <taxon>Stenosarchaea group</taxon>
        <taxon>Methanomicrobia</taxon>
        <taxon>Methanosarcinales</taxon>
        <taxon>ANME-2 cluster</taxon>
        <taxon>Candidatus Methanocomedenaceae</taxon>
        <taxon>Candidatus Methanomarinus</taxon>
    </lineage>
</organism>
<evidence type="ECO:0000313" key="2">
    <source>
        <dbReference type="Proteomes" id="UP000315423"/>
    </source>
</evidence>
<gene>
    <name evidence="1" type="ORF">C5S46_00770</name>
</gene>
<dbReference type="Proteomes" id="UP000315423">
    <property type="component" value="Unassembled WGS sequence"/>
</dbReference>
<reference evidence="1" key="1">
    <citation type="submission" date="2018-09" db="EMBL/GenBank/DDBJ databases">
        <title>A genomic encyclopedia of anaerobic methanotrophic archaea.</title>
        <authorList>
            <person name="Skennerton C.T."/>
            <person name="Chadwick G.L."/>
            <person name="Laso-Perez R."/>
            <person name="Leu A.O."/>
            <person name="Speth D.R."/>
            <person name="Yu H."/>
            <person name="Morgan-Lang C."/>
            <person name="Hatzenpichler R."/>
            <person name="Goudeau D."/>
            <person name="Malmstrom R."/>
            <person name="Woyke T."/>
            <person name="Hallam S."/>
            <person name="Tyson G.W."/>
            <person name="Wegener G."/>
            <person name="Boetius A."/>
            <person name="Orphan V.J."/>
        </authorList>
    </citation>
    <scope>NUCLEOTIDE SEQUENCE</scope>
    <source>
        <strain evidence="1">CONS3730D10UFb2</strain>
    </source>
</reference>
<comment type="caution">
    <text evidence="1">The sequence shown here is derived from an EMBL/GenBank/DDBJ whole genome shotgun (WGS) entry which is preliminary data.</text>
</comment>
<evidence type="ECO:0000313" key="1">
    <source>
        <dbReference type="EMBL" id="TKY92407.1"/>
    </source>
</evidence>